<proteinExistence type="predicted"/>
<comment type="caution">
    <text evidence="2">The sequence shown here is derived from an EMBL/GenBank/DDBJ whole genome shotgun (WGS) entry which is preliminary data.</text>
</comment>
<evidence type="ECO:0000313" key="3">
    <source>
        <dbReference type="Proteomes" id="UP000317078"/>
    </source>
</evidence>
<dbReference type="Gene3D" id="3.40.50.1240">
    <property type="entry name" value="Phosphoglycerate mutase-like"/>
    <property type="match status" value="1"/>
</dbReference>
<dbReference type="EMBL" id="RCZP01000016">
    <property type="protein sequence ID" value="TPG53534.1"/>
    <property type="molecule type" value="Genomic_DNA"/>
</dbReference>
<name>A0A502FVP0_9PROT</name>
<evidence type="ECO:0008006" key="4">
    <source>
        <dbReference type="Google" id="ProtNLM"/>
    </source>
</evidence>
<dbReference type="InterPro" id="IPR013078">
    <property type="entry name" value="His_Pase_superF_clade-1"/>
</dbReference>
<gene>
    <name evidence="2" type="ORF">EAH89_16340</name>
</gene>
<dbReference type="AlphaFoldDB" id="A0A502FVP0"/>
<dbReference type="Pfam" id="PF00300">
    <property type="entry name" value="His_Phos_1"/>
    <property type="match status" value="1"/>
</dbReference>
<feature type="region of interest" description="Disordered" evidence="1">
    <location>
        <begin position="1"/>
        <end position="21"/>
    </location>
</feature>
<dbReference type="InterPro" id="IPR029033">
    <property type="entry name" value="His_PPase_superfam"/>
</dbReference>
<organism evidence="2 3">
    <name type="scientific">Muricoccus nepalensis</name>
    <dbReference type="NCBI Taxonomy" id="1854500"/>
    <lineage>
        <taxon>Bacteria</taxon>
        <taxon>Pseudomonadati</taxon>
        <taxon>Pseudomonadota</taxon>
        <taxon>Alphaproteobacteria</taxon>
        <taxon>Acetobacterales</taxon>
        <taxon>Roseomonadaceae</taxon>
        <taxon>Muricoccus</taxon>
    </lineage>
</organism>
<evidence type="ECO:0000313" key="2">
    <source>
        <dbReference type="EMBL" id="TPG53534.1"/>
    </source>
</evidence>
<dbReference type="OrthoDB" id="2237472at2"/>
<protein>
    <recommendedName>
        <fullName evidence="4">Histidine phosphatase family protein</fullName>
    </recommendedName>
</protein>
<dbReference type="Proteomes" id="UP000317078">
    <property type="component" value="Unassembled WGS sequence"/>
</dbReference>
<sequence length="241" mass="25232">MDGGLAESPARRNAARRMGASWPRRAWQDAGMIRRALLLSVLAVPALAQERAPARPGTPEGEALLARLRAGGLVLFLRHADTRGEPCDRSFRLGDREGQRNLSPAGRAQAAAIGRRMEELGIPVALPVLAGPVLRARDTAEAAFGAARVRVTDDLNADDYAGGRLAEVLEGHRRLLADPVPPGANRVLVGHRTPFIMVAGPEVGGRALPEGAFAAVEPGGASRVLGILELAPLPGGGFHGC</sequence>
<dbReference type="CDD" id="cd07067">
    <property type="entry name" value="HP_PGM_like"/>
    <property type="match status" value="1"/>
</dbReference>
<reference evidence="2 3" key="1">
    <citation type="journal article" date="2019" name="Environ. Microbiol.">
        <title>Species interactions and distinct microbial communities in high Arctic permafrost affected cryosols are associated with the CH4 and CO2 gas fluxes.</title>
        <authorList>
            <person name="Altshuler I."/>
            <person name="Hamel J."/>
            <person name="Turney S."/>
            <person name="Magnuson E."/>
            <person name="Levesque R."/>
            <person name="Greer C."/>
            <person name="Whyte L.G."/>
        </authorList>
    </citation>
    <scope>NUCLEOTIDE SEQUENCE [LARGE SCALE GENOMIC DNA]</scope>
    <source>
        <strain evidence="2 3">S9.3B</strain>
    </source>
</reference>
<accession>A0A502FVP0</accession>
<dbReference type="SUPFAM" id="SSF53254">
    <property type="entry name" value="Phosphoglycerate mutase-like"/>
    <property type="match status" value="1"/>
</dbReference>
<evidence type="ECO:0000256" key="1">
    <source>
        <dbReference type="SAM" id="MobiDB-lite"/>
    </source>
</evidence>
<keyword evidence="3" id="KW-1185">Reference proteome</keyword>